<dbReference type="PANTHER" id="PTHR40980">
    <property type="entry name" value="PLUG DOMAIN-CONTAINING PROTEIN"/>
    <property type="match status" value="1"/>
</dbReference>
<evidence type="ECO:0000256" key="2">
    <source>
        <dbReference type="ARBA" id="ARBA00023136"/>
    </source>
</evidence>
<dbReference type="Proteomes" id="UP000589738">
    <property type="component" value="Unassembled WGS sequence"/>
</dbReference>
<dbReference type="Gene3D" id="2.40.170.20">
    <property type="entry name" value="TonB-dependent receptor, beta-barrel domain"/>
    <property type="match status" value="1"/>
</dbReference>
<evidence type="ECO:0000313" key="6">
    <source>
        <dbReference type="Proteomes" id="UP000589738"/>
    </source>
</evidence>
<gene>
    <name evidence="5" type="ORF">HNP36_002435</name>
</gene>
<dbReference type="Pfam" id="PF14905">
    <property type="entry name" value="OMP_b-brl_3"/>
    <property type="match status" value="1"/>
</dbReference>
<dbReference type="AlphaFoldDB" id="A0A841NJC9"/>
<protein>
    <recommendedName>
        <fullName evidence="4">Outer membrane protein beta-barrel domain-containing protein</fullName>
    </recommendedName>
</protein>
<comment type="subcellular location">
    <subcellularLocation>
        <location evidence="1">Cell outer membrane</location>
    </subcellularLocation>
</comment>
<comment type="caution">
    <text evidence="5">The sequence shown here is derived from an EMBL/GenBank/DDBJ whole genome shotgun (WGS) entry which is preliminary data.</text>
</comment>
<dbReference type="PANTHER" id="PTHR40980:SF4">
    <property type="entry name" value="TONB-DEPENDENT RECEPTOR-LIKE BETA-BARREL DOMAIN-CONTAINING PROTEIN"/>
    <property type="match status" value="1"/>
</dbReference>
<evidence type="ECO:0000256" key="1">
    <source>
        <dbReference type="ARBA" id="ARBA00004442"/>
    </source>
</evidence>
<dbReference type="InterPro" id="IPR036942">
    <property type="entry name" value="Beta-barrel_TonB_sf"/>
</dbReference>
<keyword evidence="3" id="KW-0998">Cell outer membrane</keyword>
<dbReference type="RefSeq" id="WP_184163623.1">
    <property type="nucleotide sequence ID" value="NZ_JACHLC010000002.1"/>
</dbReference>
<accession>A0A841NJC9</accession>
<organism evidence="5 6">
    <name type="scientific">Chryseobacterium shigense</name>
    <dbReference type="NCBI Taxonomy" id="297244"/>
    <lineage>
        <taxon>Bacteria</taxon>
        <taxon>Pseudomonadati</taxon>
        <taxon>Bacteroidota</taxon>
        <taxon>Flavobacteriia</taxon>
        <taxon>Flavobacteriales</taxon>
        <taxon>Weeksellaceae</taxon>
        <taxon>Chryseobacterium group</taxon>
        <taxon>Chryseobacterium</taxon>
    </lineage>
</organism>
<dbReference type="SUPFAM" id="SSF56935">
    <property type="entry name" value="Porins"/>
    <property type="match status" value="1"/>
</dbReference>
<dbReference type="GO" id="GO:0009279">
    <property type="term" value="C:cell outer membrane"/>
    <property type="evidence" value="ECO:0007669"/>
    <property type="project" value="UniProtKB-SubCell"/>
</dbReference>
<dbReference type="EMBL" id="JACHLC010000002">
    <property type="protein sequence ID" value="MBB6371359.1"/>
    <property type="molecule type" value="Genomic_DNA"/>
</dbReference>
<reference evidence="5 6" key="1">
    <citation type="submission" date="2020-08" db="EMBL/GenBank/DDBJ databases">
        <title>Functional genomics of gut bacteria from endangered species of beetles.</title>
        <authorList>
            <person name="Carlos-Shanley C."/>
        </authorList>
    </citation>
    <scope>NUCLEOTIDE SEQUENCE [LARGE SCALE GENOMIC DNA]</scope>
    <source>
        <strain evidence="5 6">S00136</strain>
    </source>
</reference>
<keyword evidence="6" id="KW-1185">Reference proteome</keyword>
<evidence type="ECO:0000259" key="4">
    <source>
        <dbReference type="Pfam" id="PF14905"/>
    </source>
</evidence>
<sequence>MKNIVILFKIIILLAGAAVSGQSITGKLLTPHQEEISYAEVSLSQDKIKVSAIGDEHGNFFMQLPHNGDYKISVLKDGRMIYEKNISILNQTKKDIIIDLKETKIQDVVISVRKKLIERKIDRLVFNVENSVSATGADAYEALGITPGVKILNDQIGIVGKNKVSIMVDDRLIQLSDADLISFLKSIRSEDIKSIEIINNPPAKYESEGNSGIINIKLKKAKQNYLSGTIKSSYTQAKYSLGNYGLGINYQKKKVTLTSSLDYENGSIAPYQEYTLHYPNYTWFEINNSRNFRNNLSGRLSLDYALTNKTTIGIQYLGGINNPMRKGTNTSYIRSSKNVLDSLVYTPSYLKVNKKNHALNFHSITKLDTLGRQISFDLDYFKFDSNADNKFSSSSFLPNESTPSQFLSANNLSSQDIDIYSSKIDIETPLKWINLSFGAKLSFINNDSKVFYYDTSNGNSSLDLGKSNGFNYKENTQSVYISGNKKLSSKWETQLGLRWESTQTKGFSETLHQTNKNNYIKLFPTFYLNYLISENSVLGLNYNRRIDRPTYGDLNPFRFYTTKYNYGEGNPFLQPYFTDNLELSYSYKNYYTAVYTSYITNGFDQVTYVSSSNPVQAVIPTNFFKQANWGILESYVLNQWSWWESNNQANIFYSKTISDLTNTLNDIEAWTVSVSSNNSFVLNSSKTLRAELGFTYQSPSIANSYKISSFYYFNAGIKLSLLEKKLQIALNAMDIFKTNKMTFTQIVNNIKQENYDYRDTQKIRLSLSWNFGKSLKIQSRKLSNDEEKKRVN</sequence>
<dbReference type="InterPro" id="IPR041700">
    <property type="entry name" value="OMP_b-brl_3"/>
</dbReference>
<feature type="domain" description="Outer membrane protein beta-barrel" evidence="4">
    <location>
        <begin position="366"/>
        <end position="769"/>
    </location>
</feature>
<name>A0A841NJC9_9FLAO</name>
<evidence type="ECO:0000256" key="3">
    <source>
        <dbReference type="ARBA" id="ARBA00023237"/>
    </source>
</evidence>
<proteinExistence type="predicted"/>
<evidence type="ECO:0000313" key="5">
    <source>
        <dbReference type="EMBL" id="MBB6371359.1"/>
    </source>
</evidence>
<keyword evidence="2" id="KW-0472">Membrane</keyword>